<dbReference type="InterPro" id="IPR051829">
    <property type="entry name" value="Multiheme_Cytochr_ET"/>
</dbReference>
<evidence type="ECO:0000313" key="13">
    <source>
        <dbReference type="EMBL" id="PWB75564.1"/>
    </source>
</evidence>
<keyword evidence="3 10" id="KW-0812">Transmembrane</keyword>
<keyword evidence="8 10" id="KW-0472">Membrane</keyword>
<feature type="chain" id="PRO_5032605305" description="Cytochrome c domain-containing protein" evidence="11">
    <location>
        <begin position="21"/>
        <end position="652"/>
    </location>
</feature>
<evidence type="ECO:0000256" key="4">
    <source>
        <dbReference type="ARBA" id="ARBA00022723"/>
    </source>
</evidence>
<name>A0A855XAH0_9BACT</name>
<feature type="transmembrane region" description="Helical" evidence="10">
    <location>
        <begin position="425"/>
        <end position="448"/>
    </location>
</feature>
<evidence type="ECO:0000256" key="8">
    <source>
        <dbReference type="ARBA" id="ARBA00023136"/>
    </source>
</evidence>
<dbReference type="GO" id="GO:0009055">
    <property type="term" value="F:electron transfer activity"/>
    <property type="evidence" value="ECO:0007669"/>
    <property type="project" value="InterPro"/>
</dbReference>
<dbReference type="AlphaFoldDB" id="A0A855XAH0"/>
<gene>
    <name evidence="13" type="ORF">C3F09_02025</name>
</gene>
<sequence length="652" mass="72161">MKTLLTVLAVALLVAGSARSQDDNATCLGCHSEAGLMGENRHGQEISMTVVQASLDSSVHQGMACIDCHADLAGTKDYPHKETVNHVECGTCHSDIDAVYKTSAHGTASRDNPNAPTCASCHGTHNILSAKNPLAMTSSKNLPITCSSCHSKLALKVDPDIRIADSYDRYMRGIHAEGISKGIGSAATCNDCHGMHDLRKASDPKSLVNKMNIPTTCAKCHNDIYIQYSRGIHGKALAAGILDAPNCTDCHGEHEILEISNPNSPVNSSNISDYVCSKCHNDPRIVEKYGIAKGKFSSYQDSYHGLAVRGGSVKAANCASCHMAHEILPASNPASSINKANLTATCQKCHPKATEAFATSYSHNTAEAEFSRLDTWVKNIYIVAIILIIGGMIAHNLIIFGRYVVEKHRSNKAQPTVERFTAGMVFQHMVLTIAFITLVVTGFALKYPDAWWVKVLNVLGIYEDTRGIIHRIAAVFLLYISLHHAIFLLFTRRGKLEFKALMPVKADITNLKQNLLFFLGKSKEQPRFDEYDYTEKGEYWALVWGTFVMALTGFILWFPTFFTSFMPPWVVKIAETVHLYEAWLATLAIAVFHFFFVIFHPDQYPMSLTWITGKMTVDSCKHHHPVWYERITGKKADAEDETHPKQEQATKH</sequence>
<evidence type="ECO:0000256" key="7">
    <source>
        <dbReference type="ARBA" id="ARBA00023004"/>
    </source>
</evidence>
<organism evidence="13 14">
    <name type="scientific">candidate division GN15 bacterium</name>
    <dbReference type="NCBI Taxonomy" id="2072418"/>
    <lineage>
        <taxon>Bacteria</taxon>
        <taxon>candidate division GN15</taxon>
    </lineage>
</organism>
<feature type="transmembrane region" description="Helical" evidence="10">
    <location>
        <begin position="582"/>
        <end position="599"/>
    </location>
</feature>
<dbReference type="InterPro" id="IPR029467">
    <property type="entry name" value="Cyt_c7-like"/>
</dbReference>
<dbReference type="Gene3D" id="1.20.950.20">
    <property type="entry name" value="Transmembrane di-heme cytochromes, Chain C"/>
    <property type="match status" value="1"/>
</dbReference>
<evidence type="ECO:0000256" key="1">
    <source>
        <dbReference type="ARBA" id="ARBA00004651"/>
    </source>
</evidence>
<proteinExistence type="predicted"/>
<dbReference type="SUPFAM" id="SSF81342">
    <property type="entry name" value="Transmembrane di-heme cytochromes"/>
    <property type="match status" value="1"/>
</dbReference>
<feature type="domain" description="Cytochrome c" evidence="12">
    <location>
        <begin position="305"/>
        <end position="381"/>
    </location>
</feature>
<accession>A0A855XAH0</accession>
<dbReference type="GO" id="GO:0046872">
    <property type="term" value="F:metal ion binding"/>
    <property type="evidence" value="ECO:0007669"/>
    <property type="project" value="UniProtKB-KW"/>
</dbReference>
<evidence type="ECO:0000259" key="12">
    <source>
        <dbReference type="PROSITE" id="PS51007"/>
    </source>
</evidence>
<keyword evidence="5 11" id="KW-0732">Signal</keyword>
<dbReference type="GO" id="GO:0016491">
    <property type="term" value="F:oxidoreductase activity"/>
    <property type="evidence" value="ECO:0007669"/>
    <property type="project" value="TreeGrafter"/>
</dbReference>
<dbReference type="SUPFAM" id="SSF48695">
    <property type="entry name" value="Multiheme cytochromes"/>
    <property type="match status" value="2"/>
</dbReference>
<evidence type="ECO:0000256" key="5">
    <source>
        <dbReference type="ARBA" id="ARBA00022729"/>
    </source>
</evidence>
<feature type="signal peptide" evidence="11">
    <location>
        <begin position="1"/>
        <end position="20"/>
    </location>
</feature>
<keyword evidence="9" id="KW-0349">Heme</keyword>
<dbReference type="InterPro" id="IPR036280">
    <property type="entry name" value="Multihaem_cyt_sf"/>
</dbReference>
<evidence type="ECO:0000256" key="10">
    <source>
        <dbReference type="SAM" id="Phobius"/>
    </source>
</evidence>
<evidence type="ECO:0000256" key="6">
    <source>
        <dbReference type="ARBA" id="ARBA00022989"/>
    </source>
</evidence>
<dbReference type="Gene3D" id="1.10.780.10">
    <property type="entry name" value="Hydroxylamine Oxidoreductase, Chain A, domain 1"/>
    <property type="match status" value="2"/>
</dbReference>
<dbReference type="PROSITE" id="PS51007">
    <property type="entry name" value="CYTC"/>
    <property type="match status" value="1"/>
</dbReference>
<dbReference type="Proteomes" id="UP000250918">
    <property type="component" value="Unassembled WGS sequence"/>
</dbReference>
<feature type="transmembrane region" description="Helical" evidence="10">
    <location>
        <begin position="468"/>
        <end position="490"/>
    </location>
</feature>
<evidence type="ECO:0000256" key="11">
    <source>
        <dbReference type="SAM" id="SignalP"/>
    </source>
</evidence>
<evidence type="ECO:0000256" key="2">
    <source>
        <dbReference type="ARBA" id="ARBA00022475"/>
    </source>
</evidence>
<dbReference type="InterPro" id="IPR011577">
    <property type="entry name" value="Cyt_b561_bac/Ni-Hgenase"/>
</dbReference>
<dbReference type="Pfam" id="PF14522">
    <property type="entry name" value="Cytochrome_C7"/>
    <property type="match status" value="1"/>
</dbReference>
<dbReference type="PANTHER" id="PTHR35038">
    <property type="entry name" value="DISSIMILATORY SULFITE REDUCTASE SIRA"/>
    <property type="match status" value="1"/>
</dbReference>
<keyword evidence="6 10" id="KW-1133">Transmembrane helix</keyword>
<feature type="transmembrane region" description="Helical" evidence="10">
    <location>
        <begin position="380"/>
        <end position="405"/>
    </location>
</feature>
<keyword evidence="2" id="KW-1003">Cell membrane</keyword>
<dbReference type="EMBL" id="PQAP01000008">
    <property type="protein sequence ID" value="PWB75564.1"/>
    <property type="molecule type" value="Genomic_DNA"/>
</dbReference>
<comment type="caution">
    <text evidence="13">The sequence shown here is derived from an EMBL/GenBank/DDBJ whole genome shotgun (WGS) entry which is preliminary data.</text>
</comment>
<reference evidence="13 14" key="1">
    <citation type="journal article" date="2018" name="ISME J.">
        <title>A methanotrophic archaeon couples anaerobic oxidation of methane to Fe(III) reduction.</title>
        <authorList>
            <person name="Cai C."/>
            <person name="Leu A.O."/>
            <person name="Xie G.J."/>
            <person name="Guo J."/>
            <person name="Feng Y."/>
            <person name="Zhao J.X."/>
            <person name="Tyson G.W."/>
            <person name="Yuan Z."/>
            <person name="Hu S."/>
        </authorList>
    </citation>
    <scope>NUCLEOTIDE SEQUENCE [LARGE SCALE GENOMIC DNA]</scope>
    <source>
        <strain evidence="13">FeB_12</strain>
    </source>
</reference>
<dbReference type="Pfam" id="PF01292">
    <property type="entry name" value="Ni_hydr_CYTB"/>
    <property type="match status" value="1"/>
</dbReference>
<dbReference type="InterPro" id="IPR009056">
    <property type="entry name" value="Cyt_c-like_dom"/>
</dbReference>
<dbReference type="InterPro" id="IPR016174">
    <property type="entry name" value="Di-haem_cyt_TM"/>
</dbReference>
<comment type="subcellular location">
    <subcellularLocation>
        <location evidence="1">Cell membrane</location>
        <topology evidence="1">Multi-pass membrane protein</topology>
    </subcellularLocation>
</comment>
<evidence type="ECO:0000256" key="9">
    <source>
        <dbReference type="PROSITE-ProRule" id="PRU00433"/>
    </source>
</evidence>
<keyword evidence="4 9" id="KW-0479">Metal-binding</keyword>
<dbReference type="GO" id="GO:0020037">
    <property type="term" value="F:heme binding"/>
    <property type="evidence" value="ECO:0007669"/>
    <property type="project" value="InterPro"/>
</dbReference>
<dbReference type="GO" id="GO:0005886">
    <property type="term" value="C:plasma membrane"/>
    <property type="evidence" value="ECO:0007669"/>
    <property type="project" value="UniProtKB-SubCell"/>
</dbReference>
<evidence type="ECO:0000313" key="14">
    <source>
        <dbReference type="Proteomes" id="UP000250918"/>
    </source>
</evidence>
<dbReference type="PANTHER" id="PTHR35038:SF6">
    <property type="entry name" value="SURFACE LOCALIZED DECAHEME CYTOCHROME C LIPOPROTEIN"/>
    <property type="match status" value="1"/>
</dbReference>
<dbReference type="GO" id="GO:0022904">
    <property type="term" value="P:respiratory electron transport chain"/>
    <property type="evidence" value="ECO:0007669"/>
    <property type="project" value="InterPro"/>
</dbReference>
<keyword evidence="7 9" id="KW-0408">Iron</keyword>
<dbReference type="Gene3D" id="3.90.10.10">
    <property type="entry name" value="Cytochrome C3"/>
    <property type="match status" value="1"/>
</dbReference>
<protein>
    <recommendedName>
        <fullName evidence="12">Cytochrome c domain-containing protein</fullName>
    </recommendedName>
</protein>
<feature type="transmembrane region" description="Helical" evidence="10">
    <location>
        <begin position="539"/>
        <end position="562"/>
    </location>
</feature>
<evidence type="ECO:0000256" key="3">
    <source>
        <dbReference type="ARBA" id="ARBA00022692"/>
    </source>
</evidence>